<comment type="caution">
    <text evidence="1">The sequence shown here is derived from an EMBL/GenBank/DDBJ whole genome shotgun (WGS) entry which is preliminary data.</text>
</comment>
<sequence length="64" mass="7354">CLSKIKWTLYISHKKNLFSYLHLSRGTGNVIFNGLYLSTLNMLSDINYLFTVSLLVILDSQNLD</sequence>
<feature type="non-terminal residue" evidence="1">
    <location>
        <position position="64"/>
    </location>
</feature>
<gene>
    <name evidence="1" type="ORF">L9F63_010146</name>
</gene>
<accession>A0AAD8ERI0</accession>
<dbReference type="EMBL" id="JASPKZ010000814">
    <property type="protein sequence ID" value="KAJ9599384.1"/>
    <property type="molecule type" value="Genomic_DNA"/>
</dbReference>
<reference evidence="1" key="2">
    <citation type="submission" date="2023-05" db="EMBL/GenBank/DDBJ databases">
        <authorList>
            <person name="Fouks B."/>
        </authorList>
    </citation>
    <scope>NUCLEOTIDE SEQUENCE</scope>
    <source>
        <strain evidence="1">Stay&amp;Tobe</strain>
        <tissue evidence="1">Testes</tissue>
    </source>
</reference>
<proteinExistence type="predicted"/>
<dbReference type="AlphaFoldDB" id="A0AAD8ERI0"/>
<organism evidence="1 2">
    <name type="scientific">Diploptera punctata</name>
    <name type="common">Pacific beetle cockroach</name>
    <dbReference type="NCBI Taxonomy" id="6984"/>
    <lineage>
        <taxon>Eukaryota</taxon>
        <taxon>Metazoa</taxon>
        <taxon>Ecdysozoa</taxon>
        <taxon>Arthropoda</taxon>
        <taxon>Hexapoda</taxon>
        <taxon>Insecta</taxon>
        <taxon>Pterygota</taxon>
        <taxon>Neoptera</taxon>
        <taxon>Polyneoptera</taxon>
        <taxon>Dictyoptera</taxon>
        <taxon>Blattodea</taxon>
        <taxon>Blaberoidea</taxon>
        <taxon>Blaberidae</taxon>
        <taxon>Diplopterinae</taxon>
        <taxon>Diploptera</taxon>
    </lineage>
</organism>
<protein>
    <submittedName>
        <fullName evidence="1">Uncharacterized protein</fullName>
    </submittedName>
</protein>
<keyword evidence="2" id="KW-1185">Reference proteome</keyword>
<reference evidence="1" key="1">
    <citation type="journal article" date="2023" name="IScience">
        <title>Live-bearing cockroach genome reveals convergent evolutionary mechanisms linked to viviparity in insects and beyond.</title>
        <authorList>
            <person name="Fouks B."/>
            <person name="Harrison M.C."/>
            <person name="Mikhailova A.A."/>
            <person name="Marchal E."/>
            <person name="English S."/>
            <person name="Carruthers M."/>
            <person name="Jennings E.C."/>
            <person name="Chiamaka E.L."/>
            <person name="Frigard R.A."/>
            <person name="Pippel M."/>
            <person name="Attardo G.M."/>
            <person name="Benoit J.B."/>
            <person name="Bornberg-Bauer E."/>
            <person name="Tobe S.S."/>
        </authorList>
    </citation>
    <scope>NUCLEOTIDE SEQUENCE</scope>
    <source>
        <strain evidence="1">Stay&amp;Tobe</strain>
    </source>
</reference>
<name>A0AAD8ERI0_DIPPU</name>
<evidence type="ECO:0000313" key="2">
    <source>
        <dbReference type="Proteomes" id="UP001233999"/>
    </source>
</evidence>
<dbReference type="Proteomes" id="UP001233999">
    <property type="component" value="Unassembled WGS sequence"/>
</dbReference>
<feature type="non-terminal residue" evidence="1">
    <location>
        <position position="1"/>
    </location>
</feature>
<evidence type="ECO:0000313" key="1">
    <source>
        <dbReference type="EMBL" id="KAJ9599384.1"/>
    </source>
</evidence>